<dbReference type="InterPro" id="IPR050736">
    <property type="entry name" value="Sensor_HK_Regulatory"/>
</dbReference>
<dbReference type="InterPro" id="IPR005467">
    <property type="entry name" value="His_kinase_dom"/>
</dbReference>
<dbReference type="PROSITE" id="PS50885">
    <property type="entry name" value="HAMP"/>
    <property type="match status" value="1"/>
</dbReference>
<dbReference type="Pfam" id="PF00512">
    <property type="entry name" value="HisKA"/>
    <property type="match status" value="1"/>
</dbReference>
<dbReference type="AlphaFoldDB" id="A0A1T4X3M1"/>
<dbReference type="EMBL" id="FUYC01000006">
    <property type="protein sequence ID" value="SKA83655.1"/>
    <property type="molecule type" value="Genomic_DNA"/>
</dbReference>
<dbReference type="RefSeq" id="WP_159447175.1">
    <property type="nucleotide sequence ID" value="NZ_FUYC01000006.1"/>
</dbReference>
<keyword evidence="7" id="KW-0902">Two-component regulatory system</keyword>
<gene>
    <name evidence="13" type="ORF">SAMN02745704_01693</name>
</gene>
<dbReference type="InterPro" id="IPR003660">
    <property type="entry name" value="HAMP_dom"/>
</dbReference>
<keyword evidence="8" id="KW-0175">Coiled coil</keyword>
<dbReference type="Gene3D" id="1.10.287.130">
    <property type="match status" value="1"/>
</dbReference>
<organism evidence="13 14">
    <name type="scientific">Paucidesulfovibrio gracilis DSM 16080</name>
    <dbReference type="NCBI Taxonomy" id="1121449"/>
    <lineage>
        <taxon>Bacteria</taxon>
        <taxon>Pseudomonadati</taxon>
        <taxon>Thermodesulfobacteriota</taxon>
        <taxon>Desulfovibrionia</taxon>
        <taxon>Desulfovibrionales</taxon>
        <taxon>Desulfovibrionaceae</taxon>
        <taxon>Paucidesulfovibrio</taxon>
    </lineage>
</organism>
<dbReference type="InterPro" id="IPR003594">
    <property type="entry name" value="HATPase_dom"/>
</dbReference>
<sequence length="491" mass="54487">MHTRIRMGITARLLLWCLALIAVFYATTAYLLSGIDEIVADSGEIVRTNHEVGVAVQRMLQQLAKLEENRKRYEILQDDAYMEAVVRDLAQLGDMLEQTLAQHPEYQDEFEPLTREYSITLKKGAAPERLLMPDRTVAGWMERLREVRDDNQRAMEQRLGDLNRTASMASRRGLMGLGLIIALGLTGSLLFAYGVNRSLRTIRAALREFGRTGRATSVDVRSRDELGELAQALDRLTARLEREERMRADFISMLSHEIRTPLTSIRESVDLVGDGSFGAVNEKQQRFLGLAAREAERLSALLERLMRVSRLEAGRMDVSPASLDPHTLAHTALERVRPAAAAKDIRLEAPEPLPESAWSVRADAGQVEQVLVNLLGNAVKFSPRRGTVRLELRRNAEGVAFGVLDQGPGIPESERELVFQKWYRGEAGTVEGAGLGLYISQSIVLAHGGRMWVEGRDPESGCAFWFLLPHGNGGDGPDQGQSTATDGEHGE</sequence>
<dbReference type="STRING" id="1121449.SAMN02745704_01693"/>
<dbReference type="Pfam" id="PF00672">
    <property type="entry name" value="HAMP"/>
    <property type="match status" value="1"/>
</dbReference>
<dbReference type="PROSITE" id="PS50109">
    <property type="entry name" value="HIS_KIN"/>
    <property type="match status" value="1"/>
</dbReference>
<reference evidence="13 14" key="1">
    <citation type="submission" date="2017-02" db="EMBL/GenBank/DDBJ databases">
        <authorList>
            <person name="Peterson S.W."/>
        </authorList>
    </citation>
    <scope>NUCLEOTIDE SEQUENCE [LARGE SCALE GENOMIC DNA]</scope>
    <source>
        <strain evidence="13 14">DSM 16080</strain>
    </source>
</reference>
<dbReference type="InterPro" id="IPR003661">
    <property type="entry name" value="HisK_dim/P_dom"/>
</dbReference>
<dbReference type="SMART" id="SM00388">
    <property type="entry name" value="HisKA"/>
    <property type="match status" value="1"/>
</dbReference>
<keyword evidence="5" id="KW-0808">Transferase</keyword>
<name>A0A1T4X3M1_9BACT</name>
<dbReference type="CDD" id="cd00082">
    <property type="entry name" value="HisKA"/>
    <property type="match status" value="1"/>
</dbReference>
<feature type="region of interest" description="Disordered" evidence="9">
    <location>
        <begin position="472"/>
        <end position="491"/>
    </location>
</feature>
<dbReference type="InterPro" id="IPR004358">
    <property type="entry name" value="Sig_transdc_His_kin-like_C"/>
</dbReference>
<comment type="catalytic activity">
    <reaction evidence="1">
        <text>ATP + protein L-histidine = ADP + protein N-phospho-L-histidine.</text>
        <dbReference type="EC" id="2.7.13.3"/>
    </reaction>
</comment>
<evidence type="ECO:0000259" key="11">
    <source>
        <dbReference type="PROSITE" id="PS50109"/>
    </source>
</evidence>
<dbReference type="InterPro" id="IPR036890">
    <property type="entry name" value="HATPase_C_sf"/>
</dbReference>
<dbReference type="PANTHER" id="PTHR43711">
    <property type="entry name" value="TWO-COMPONENT HISTIDINE KINASE"/>
    <property type="match status" value="1"/>
</dbReference>
<feature type="domain" description="Histidine kinase" evidence="11">
    <location>
        <begin position="253"/>
        <end position="472"/>
    </location>
</feature>
<dbReference type="CDD" id="cd06225">
    <property type="entry name" value="HAMP"/>
    <property type="match status" value="1"/>
</dbReference>
<dbReference type="PRINTS" id="PR00344">
    <property type="entry name" value="BCTRLSENSOR"/>
</dbReference>
<dbReference type="Gene3D" id="6.10.340.10">
    <property type="match status" value="1"/>
</dbReference>
<feature type="transmembrane region" description="Helical" evidence="10">
    <location>
        <begin position="173"/>
        <end position="193"/>
    </location>
</feature>
<evidence type="ECO:0000256" key="9">
    <source>
        <dbReference type="SAM" id="MobiDB-lite"/>
    </source>
</evidence>
<dbReference type="EC" id="2.7.13.3" evidence="3"/>
<keyword evidence="10" id="KW-1133">Transmembrane helix</keyword>
<dbReference type="GO" id="GO:0000155">
    <property type="term" value="F:phosphorelay sensor kinase activity"/>
    <property type="evidence" value="ECO:0007669"/>
    <property type="project" value="InterPro"/>
</dbReference>
<keyword evidence="10" id="KW-0812">Transmembrane</keyword>
<dbReference type="SUPFAM" id="SSF47384">
    <property type="entry name" value="Homodimeric domain of signal transducing histidine kinase"/>
    <property type="match status" value="1"/>
</dbReference>
<dbReference type="SMART" id="SM00304">
    <property type="entry name" value="HAMP"/>
    <property type="match status" value="1"/>
</dbReference>
<feature type="domain" description="HAMP" evidence="12">
    <location>
        <begin position="193"/>
        <end position="245"/>
    </location>
</feature>
<evidence type="ECO:0000256" key="4">
    <source>
        <dbReference type="ARBA" id="ARBA00022553"/>
    </source>
</evidence>
<evidence type="ECO:0000256" key="6">
    <source>
        <dbReference type="ARBA" id="ARBA00022777"/>
    </source>
</evidence>
<dbReference type="Pfam" id="PF02518">
    <property type="entry name" value="HATPase_c"/>
    <property type="match status" value="1"/>
</dbReference>
<dbReference type="SMART" id="SM00387">
    <property type="entry name" value="HATPase_c"/>
    <property type="match status" value="1"/>
</dbReference>
<evidence type="ECO:0000256" key="1">
    <source>
        <dbReference type="ARBA" id="ARBA00000085"/>
    </source>
</evidence>
<dbReference type="PANTHER" id="PTHR43711:SF1">
    <property type="entry name" value="HISTIDINE KINASE 1"/>
    <property type="match status" value="1"/>
</dbReference>
<dbReference type="CDD" id="cd00075">
    <property type="entry name" value="HATPase"/>
    <property type="match status" value="1"/>
</dbReference>
<evidence type="ECO:0000256" key="3">
    <source>
        <dbReference type="ARBA" id="ARBA00012438"/>
    </source>
</evidence>
<dbReference type="SUPFAM" id="SSF55874">
    <property type="entry name" value="ATPase domain of HSP90 chaperone/DNA topoisomerase II/histidine kinase"/>
    <property type="match status" value="1"/>
</dbReference>
<evidence type="ECO:0000259" key="12">
    <source>
        <dbReference type="PROSITE" id="PS50885"/>
    </source>
</evidence>
<keyword evidence="4" id="KW-0597">Phosphoprotein</keyword>
<evidence type="ECO:0000313" key="14">
    <source>
        <dbReference type="Proteomes" id="UP000190027"/>
    </source>
</evidence>
<evidence type="ECO:0000256" key="2">
    <source>
        <dbReference type="ARBA" id="ARBA00004370"/>
    </source>
</evidence>
<evidence type="ECO:0000256" key="5">
    <source>
        <dbReference type="ARBA" id="ARBA00022679"/>
    </source>
</evidence>
<keyword evidence="14" id="KW-1185">Reference proteome</keyword>
<keyword evidence="10" id="KW-0472">Membrane</keyword>
<dbReference type="Gene3D" id="3.30.565.10">
    <property type="entry name" value="Histidine kinase-like ATPase, C-terminal domain"/>
    <property type="match status" value="1"/>
</dbReference>
<dbReference type="GO" id="GO:0016020">
    <property type="term" value="C:membrane"/>
    <property type="evidence" value="ECO:0007669"/>
    <property type="project" value="UniProtKB-SubCell"/>
</dbReference>
<dbReference type="InterPro" id="IPR036097">
    <property type="entry name" value="HisK_dim/P_sf"/>
</dbReference>
<dbReference type="Proteomes" id="UP000190027">
    <property type="component" value="Unassembled WGS sequence"/>
</dbReference>
<proteinExistence type="predicted"/>
<evidence type="ECO:0000256" key="10">
    <source>
        <dbReference type="SAM" id="Phobius"/>
    </source>
</evidence>
<dbReference type="OrthoDB" id="9770955at2"/>
<protein>
    <recommendedName>
        <fullName evidence="3">histidine kinase</fullName>
        <ecNumber evidence="3">2.7.13.3</ecNumber>
    </recommendedName>
</protein>
<evidence type="ECO:0000256" key="8">
    <source>
        <dbReference type="SAM" id="Coils"/>
    </source>
</evidence>
<evidence type="ECO:0000313" key="13">
    <source>
        <dbReference type="EMBL" id="SKA83655.1"/>
    </source>
</evidence>
<keyword evidence="6" id="KW-0418">Kinase</keyword>
<accession>A0A1T4X3M1</accession>
<feature type="coiled-coil region" evidence="8">
    <location>
        <begin position="56"/>
        <end position="83"/>
    </location>
</feature>
<comment type="subcellular location">
    <subcellularLocation>
        <location evidence="2">Membrane</location>
    </subcellularLocation>
</comment>
<evidence type="ECO:0000256" key="7">
    <source>
        <dbReference type="ARBA" id="ARBA00023012"/>
    </source>
</evidence>